<comment type="subcellular location">
    <subcellularLocation>
        <location evidence="1">Nucleus</location>
    </subcellularLocation>
</comment>
<feature type="compositionally biased region" description="Polar residues" evidence="8">
    <location>
        <begin position="39"/>
        <end position="64"/>
    </location>
</feature>
<keyword evidence="5" id="KW-0371">Homeobox</keyword>
<dbReference type="SMART" id="SM00132">
    <property type="entry name" value="LIM"/>
    <property type="match status" value="2"/>
</dbReference>
<feature type="region of interest" description="Disordered" evidence="8">
    <location>
        <begin position="33"/>
        <end position="76"/>
    </location>
</feature>
<evidence type="ECO:0000313" key="11">
    <source>
        <dbReference type="Proteomes" id="UP000005666"/>
    </source>
</evidence>
<organism evidence="10 11">
    <name type="scientific">Tetrapisispora phaffii (strain ATCC 24235 / CBS 4417 / NBRC 1672 / NRRL Y-8282 / UCD 70-5)</name>
    <name type="common">Yeast</name>
    <name type="synonym">Fabospora phaffii</name>
    <dbReference type="NCBI Taxonomy" id="1071381"/>
    <lineage>
        <taxon>Eukaryota</taxon>
        <taxon>Fungi</taxon>
        <taxon>Dikarya</taxon>
        <taxon>Ascomycota</taxon>
        <taxon>Saccharomycotina</taxon>
        <taxon>Saccharomycetes</taxon>
        <taxon>Saccharomycetales</taxon>
        <taxon>Saccharomycetaceae</taxon>
        <taxon>Tetrapisispora</taxon>
    </lineage>
</organism>
<dbReference type="Gene3D" id="2.10.110.10">
    <property type="entry name" value="Cysteine Rich Protein"/>
    <property type="match status" value="2"/>
</dbReference>
<feature type="domain" description="LIM zinc-binding" evidence="9">
    <location>
        <begin position="551"/>
        <end position="616"/>
    </location>
</feature>
<dbReference type="CDD" id="cd09397">
    <property type="entry name" value="LIM1_UF1"/>
    <property type="match status" value="1"/>
</dbReference>
<gene>
    <name evidence="10" type="primary">TPHA0E00300</name>
    <name evidence="10" type="ordered locus">TPHA_0E00300</name>
</gene>
<evidence type="ECO:0000256" key="4">
    <source>
        <dbReference type="ARBA" id="ARBA00023125"/>
    </source>
</evidence>
<dbReference type="KEGG" id="tpf:TPHA_0E00300"/>
<dbReference type="GO" id="GO:0030695">
    <property type="term" value="F:GTPase regulator activity"/>
    <property type="evidence" value="ECO:0007669"/>
    <property type="project" value="UniProtKB-ARBA"/>
</dbReference>
<dbReference type="AlphaFoldDB" id="G8BT98"/>
<evidence type="ECO:0000256" key="6">
    <source>
        <dbReference type="ARBA" id="ARBA00023242"/>
    </source>
</evidence>
<feature type="region of interest" description="Disordered" evidence="8">
    <location>
        <begin position="234"/>
        <end position="269"/>
    </location>
</feature>
<dbReference type="SUPFAM" id="SSF57716">
    <property type="entry name" value="Glucocorticoid receptor-like (DNA-binding domain)"/>
    <property type="match status" value="1"/>
</dbReference>
<dbReference type="GO" id="GO:0000981">
    <property type="term" value="F:DNA-binding transcription factor activity, RNA polymerase II-specific"/>
    <property type="evidence" value="ECO:0007669"/>
    <property type="project" value="TreeGrafter"/>
</dbReference>
<dbReference type="InterPro" id="IPR001781">
    <property type="entry name" value="Znf_LIM"/>
</dbReference>
<keyword evidence="3 7" id="KW-0862">Zinc</keyword>
<dbReference type="RefSeq" id="XP_003685560.1">
    <property type="nucleotide sequence ID" value="XM_003685512.1"/>
</dbReference>
<dbReference type="PROSITE" id="PS50023">
    <property type="entry name" value="LIM_DOMAIN_2"/>
    <property type="match status" value="1"/>
</dbReference>
<evidence type="ECO:0000256" key="1">
    <source>
        <dbReference type="ARBA" id="ARBA00004123"/>
    </source>
</evidence>
<dbReference type="Proteomes" id="UP000005666">
    <property type="component" value="Chromosome 5"/>
</dbReference>
<dbReference type="CDD" id="cd08368">
    <property type="entry name" value="LIM"/>
    <property type="match status" value="1"/>
</dbReference>
<dbReference type="OMA" id="IYGSPFP"/>
<protein>
    <recommendedName>
        <fullName evidence="9">LIM zinc-binding domain-containing protein</fullName>
    </recommendedName>
</protein>
<dbReference type="GO" id="GO:0046872">
    <property type="term" value="F:metal ion binding"/>
    <property type="evidence" value="ECO:0007669"/>
    <property type="project" value="UniProtKB-KW"/>
</dbReference>
<dbReference type="EMBL" id="HE612860">
    <property type="protein sequence ID" value="CCE63126.1"/>
    <property type="molecule type" value="Genomic_DNA"/>
</dbReference>
<evidence type="ECO:0000256" key="7">
    <source>
        <dbReference type="PROSITE-ProRule" id="PRU00125"/>
    </source>
</evidence>
<evidence type="ECO:0000313" key="10">
    <source>
        <dbReference type="EMBL" id="CCE63126.1"/>
    </source>
</evidence>
<dbReference type="OrthoDB" id="1112565at2759"/>
<dbReference type="PANTHER" id="PTHR24208:SF121">
    <property type="entry name" value="LIM_HOMEOBOX PROTEIN LHX6"/>
    <property type="match status" value="1"/>
</dbReference>
<feature type="region of interest" description="Disordered" evidence="8">
    <location>
        <begin position="121"/>
        <end position="143"/>
    </location>
</feature>
<evidence type="ECO:0000256" key="8">
    <source>
        <dbReference type="SAM" id="MobiDB-lite"/>
    </source>
</evidence>
<dbReference type="STRING" id="1071381.G8BT98"/>
<dbReference type="PANTHER" id="PTHR24208">
    <property type="entry name" value="LIM/HOMEOBOX PROTEIN LHX"/>
    <property type="match status" value="1"/>
</dbReference>
<feature type="compositionally biased region" description="Polar residues" evidence="8">
    <location>
        <begin position="257"/>
        <end position="268"/>
    </location>
</feature>
<keyword evidence="7" id="KW-0440">LIM domain</keyword>
<keyword evidence="11" id="KW-1185">Reference proteome</keyword>
<keyword evidence="6" id="KW-0539">Nucleus</keyword>
<proteinExistence type="predicted"/>
<accession>G8BT98</accession>
<dbReference type="Pfam" id="PF00412">
    <property type="entry name" value="LIM"/>
    <property type="match status" value="2"/>
</dbReference>
<name>G8BT98_TETPH</name>
<evidence type="ECO:0000256" key="2">
    <source>
        <dbReference type="ARBA" id="ARBA00022723"/>
    </source>
</evidence>
<sequence>MSNIYGSPFPKINPNIRYRTTLERAGFDVNFQAGKNGHKSGTSITLKSEHSNVTPASANSNASVRSPPYMNHNKSNNNVQEQLFNFENPNNKSNVSIGSQRHNQNNNASFRLQKNNHSNLSVNSQRHNQSDLSLGSHGKNNAASQELNPVEKSFMMLTENDTTTSFHTAVEQDFYTPQPQLNPYTQKTTAYNQNNNHDSLNLNANPELERNLTNHSEDLKPVISRTTKSLKSHFDEESYSSKNSSAASNFNPILNEHNGNVPSGNNPRRSVAESFISEDLNLGLNEKVKIPNNASVYSQRTHQSSNSNMRSNKSADTLNFSNSPVSERQWKGNTLDDEDSSTPVLATNQEVEKLLEQLNNSSLSRENNLDLDLQNKSLSYDALQNVDYPRKDTIDPFLNLNNSDTRFKKSSAYLSGYQPKLHEFQTFEYETEELPKLNSNTLPETVNEEPVENTLPATTSIEKGFQDYDKQNSVEDLNKVATDPLHFNAGSTINFADTIATTTVTDTLAAAAAAATSTTSTTNDKQNIDTPTIDNFEINSQAQKIYPPGEGPCRKCGLEIIGKRIYSKHNNELSGQWHRDCFQCALCDITFNKTTPCYIIDDRPYCQQHYHETNNSICQICNKFIEGECLENDKQERFHTDCLTCFICRSSMKEVYYIFNGEVPICGNHDIDTLLRDGLGGNADQSSSNNGNGHHPNRNNTLMKRRTKLINFA</sequence>
<dbReference type="eggNOG" id="KOG1703">
    <property type="taxonomic scope" value="Eukaryota"/>
</dbReference>
<evidence type="ECO:0000256" key="5">
    <source>
        <dbReference type="ARBA" id="ARBA00023155"/>
    </source>
</evidence>
<dbReference type="GO" id="GO:0005634">
    <property type="term" value="C:nucleus"/>
    <property type="evidence" value="ECO:0007669"/>
    <property type="project" value="UniProtKB-SubCell"/>
</dbReference>
<feature type="compositionally biased region" description="Polar residues" evidence="8">
    <location>
        <begin position="296"/>
        <end position="326"/>
    </location>
</feature>
<evidence type="ECO:0000256" key="3">
    <source>
        <dbReference type="ARBA" id="ARBA00022833"/>
    </source>
</evidence>
<feature type="region of interest" description="Disordered" evidence="8">
    <location>
        <begin position="296"/>
        <end position="341"/>
    </location>
</feature>
<dbReference type="InterPro" id="IPR050453">
    <property type="entry name" value="LIM_Homeobox_TF"/>
</dbReference>
<keyword evidence="4" id="KW-0238">DNA-binding</keyword>
<reference evidence="10 11" key="1">
    <citation type="journal article" date="2011" name="Proc. Natl. Acad. Sci. U.S.A.">
        <title>Evolutionary erosion of yeast sex chromosomes by mating-type switching accidents.</title>
        <authorList>
            <person name="Gordon J.L."/>
            <person name="Armisen D."/>
            <person name="Proux-Wera E."/>
            <person name="Oheigeartaigh S.S."/>
            <person name="Byrne K.P."/>
            <person name="Wolfe K.H."/>
        </authorList>
    </citation>
    <scope>NUCLEOTIDE SEQUENCE [LARGE SCALE GENOMIC DNA]</scope>
    <source>
        <strain evidence="11">ATCC 24235 / CBS 4417 / NBRC 1672 / NRRL Y-8282 / UCD 70-5</strain>
    </source>
</reference>
<evidence type="ECO:0000259" key="9">
    <source>
        <dbReference type="PROSITE" id="PS50023"/>
    </source>
</evidence>
<keyword evidence="2 7" id="KW-0479">Metal-binding</keyword>
<dbReference type="GO" id="GO:0000977">
    <property type="term" value="F:RNA polymerase II transcription regulatory region sequence-specific DNA binding"/>
    <property type="evidence" value="ECO:0007669"/>
    <property type="project" value="TreeGrafter"/>
</dbReference>
<feature type="compositionally biased region" description="Low complexity" evidence="8">
    <location>
        <begin position="240"/>
        <end position="249"/>
    </location>
</feature>
<dbReference type="PROSITE" id="PS00478">
    <property type="entry name" value="LIM_DOMAIN_1"/>
    <property type="match status" value="2"/>
</dbReference>
<dbReference type="HOGENOM" id="CLU_016772_0_0_1"/>
<dbReference type="GeneID" id="11531271"/>